<dbReference type="Gene3D" id="3.80.10.10">
    <property type="entry name" value="Ribonuclease Inhibitor"/>
    <property type="match status" value="1"/>
</dbReference>
<evidence type="ECO:0000313" key="1">
    <source>
        <dbReference type="EMBL" id="KXN70474.1"/>
    </source>
</evidence>
<evidence type="ECO:0008006" key="3">
    <source>
        <dbReference type="Google" id="ProtNLM"/>
    </source>
</evidence>
<organism evidence="1 2">
    <name type="scientific">Conidiobolus coronatus (strain ATCC 28846 / CBS 209.66 / NRRL 28638)</name>
    <name type="common">Delacroixia coronata</name>
    <dbReference type="NCBI Taxonomy" id="796925"/>
    <lineage>
        <taxon>Eukaryota</taxon>
        <taxon>Fungi</taxon>
        <taxon>Fungi incertae sedis</taxon>
        <taxon>Zoopagomycota</taxon>
        <taxon>Entomophthoromycotina</taxon>
        <taxon>Entomophthoromycetes</taxon>
        <taxon>Entomophthorales</taxon>
        <taxon>Ancylistaceae</taxon>
        <taxon>Conidiobolus</taxon>
    </lineage>
</organism>
<evidence type="ECO:0000313" key="2">
    <source>
        <dbReference type="Proteomes" id="UP000070444"/>
    </source>
</evidence>
<dbReference type="EMBL" id="KQ964501">
    <property type="protein sequence ID" value="KXN70474.1"/>
    <property type="molecule type" value="Genomic_DNA"/>
</dbReference>
<reference evidence="1 2" key="1">
    <citation type="journal article" date="2015" name="Genome Biol. Evol.">
        <title>Phylogenomic analyses indicate that early fungi evolved digesting cell walls of algal ancestors of land plants.</title>
        <authorList>
            <person name="Chang Y."/>
            <person name="Wang S."/>
            <person name="Sekimoto S."/>
            <person name="Aerts A.L."/>
            <person name="Choi C."/>
            <person name="Clum A."/>
            <person name="LaButti K.M."/>
            <person name="Lindquist E.A."/>
            <person name="Yee Ngan C."/>
            <person name="Ohm R.A."/>
            <person name="Salamov A.A."/>
            <person name="Grigoriev I.V."/>
            <person name="Spatafora J.W."/>
            <person name="Berbee M.L."/>
        </authorList>
    </citation>
    <scope>NUCLEOTIDE SEQUENCE [LARGE SCALE GENOMIC DNA]</scope>
    <source>
        <strain evidence="1 2">NRRL 28638</strain>
    </source>
</reference>
<accession>A0A137P6B3</accession>
<gene>
    <name evidence="1" type="ORF">CONCODRAFT_17612</name>
</gene>
<sequence length="438" mass="51079">MISVIDDLDLITHKLKSLQLKDNTKNNDQLYNYSNLPILSSIFQYLSLPDILEISKASRFWYFKAIELKFKSIKPFYYPPPTSEFKRARQTQASIEDWDSCLLEKCLTLIGKSSNFVNFIIIEKPSNIGVHSKLFSYFNNIQFLEFSEHLVNLENLILILSKLNSLKVMMFKNTGFHNVNYLTELEAKPELPDTLIGLEFVKASKLTEMSSELVEYLSSHRGLIKFSIPPYKKLLEPLEHTYSSLLHLNISSLKALNSDYLEFIMLQNPQLKSLILHSKQVSRHILDTLTNNLYNLKMFEILGDPLQNIPGLVEVSKCPNLTQFHLKVATTHSNVKQLIGLFPQLRELTLYDHIFPNSLDELVDYVPLLKLLNLVKYRLEGINFDKLHKFNQLFVVHCYLLAPWDWDKNLAKTEEKYLNWKFKKDPNHLTIYSKTKLK</sequence>
<protein>
    <recommendedName>
        <fullName evidence="3">F-box domain-containing protein</fullName>
    </recommendedName>
</protein>
<proteinExistence type="predicted"/>
<dbReference type="AlphaFoldDB" id="A0A137P6B3"/>
<dbReference type="Proteomes" id="UP000070444">
    <property type="component" value="Unassembled WGS sequence"/>
</dbReference>
<name>A0A137P6B3_CONC2</name>
<dbReference type="InterPro" id="IPR032675">
    <property type="entry name" value="LRR_dom_sf"/>
</dbReference>
<keyword evidence="2" id="KW-1185">Reference proteome</keyword>
<dbReference type="SUPFAM" id="SSF52047">
    <property type="entry name" value="RNI-like"/>
    <property type="match status" value="1"/>
</dbReference>